<dbReference type="Proteomes" id="UP000266673">
    <property type="component" value="Unassembled WGS sequence"/>
</dbReference>
<reference evidence="2 3" key="1">
    <citation type="submission" date="2018-06" db="EMBL/GenBank/DDBJ databases">
        <title>Comparative genomics reveals the genomic features of Rhizophagus irregularis, R. cerebriforme, R. diaphanum and Gigaspora rosea, and their symbiotic lifestyle signature.</title>
        <authorList>
            <person name="Morin E."/>
            <person name="San Clemente H."/>
            <person name="Chen E.C.H."/>
            <person name="De La Providencia I."/>
            <person name="Hainaut M."/>
            <person name="Kuo A."/>
            <person name="Kohler A."/>
            <person name="Murat C."/>
            <person name="Tang N."/>
            <person name="Roy S."/>
            <person name="Loubradou J."/>
            <person name="Henrissat B."/>
            <person name="Grigoriev I.V."/>
            <person name="Corradi N."/>
            <person name="Roux C."/>
            <person name="Martin F.M."/>
        </authorList>
    </citation>
    <scope>NUCLEOTIDE SEQUENCE [LARGE SCALE GENOMIC DNA]</scope>
    <source>
        <strain evidence="2 3">DAOM 194757</strain>
    </source>
</reference>
<keyword evidence="1" id="KW-1133">Transmembrane helix</keyword>
<comment type="caution">
    <text evidence="2">The sequence shown here is derived from an EMBL/GenBank/DDBJ whole genome shotgun (WGS) entry which is preliminary data.</text>
</comment>
<name>A0A397UWM4_9GLOM</name>
<keyword evidence="1" id="KW-0812">Transmembrane</keyword>
<protein>
    <submittedName>
        <fullName evidence="2">Uncharacterized protein</fullName>
    </submittedName>
</protein>
<accession>A0A397UWM4</accession>
<evidence type="ECO:0000313" key="3">
    <source>
        <dbReference type="Proteomes" id="UP000266673"/>
    </source>
</evidence>
<dbReference type="EMBL" id="QKWP01000952">
    <property type="protein sequence ID" value="RIB13139.1"/>
    <property type="molecule type" value="Genomic_DNA"/>
</dbReference>
<keyword evidence="1" id="KW-0472">Membrane</keyword>
<proteinExistence type="predicted"/>
<evidence type="ECO:0000313" key="2">
    <source>
        <dbReference type="EMBL" id="RIB13139.1"/>
    </source>
</evidence>
<feature type="transmembrane region" description="Helical" evidence="1">
    <location>
        <begin position="6"/>
        <end position="23"/>
    </location>
</feature>
<evidence type="ECO:0000256" key="1">
    <source>
        <dbReference type="SAM" id="Phobius"/>
    </source>
</evidence>
<gene>
    <name evidence="2" type="ORF">C2G38_2099057</name>
</gene>
<dbReference type="AlphaFoldDB" id="A0A397UWM4"/>
<feature type="transmembrane region" description="Helical" evidence="1">
    <location>
        <begin position="35"/>
        <end position="54"/>
    </location>
</feature>
<organism evidence="2 3">
    <name type="scientific">Gigaspora rosea</name>
    <dbReference type="NCBI Taxonomy" id="44941"/>
    <lineage>
        <taxon>Eukaryota</taxon>
        <taxon>Fungi</taxon>
        <taxon>Fungi incertae sedis</taxon>
        <taxon>Mucoromycota</taxon>
        <taxon>Glomeromycotina</taxon>
        <taxon>Glomeromycetes</taxon>
        <taxon>Diversisporales</taxon>
        <taxon>Gigasporaceae</taxon>
        <taxon>Gigaspora</taxon>
    </lineage>
</organism>
<sequence>MALYITYSICLFYITIFSIWHILSFTSLYTSMSKVMYAVIFSIELITLNLANVLNTTPNEILK</sequence>
<keyword evidence="3" id="KW-1185">Reference proteome</keyword>